<dbReference type="Proteomes" id="UP000235965">
    <property type="component" value="Unassembled WGS sequence"/>
</dbReference>
<proteinExistence type="inferred from homology"/>
<dbReference type="EMBL" id="NEVH01011194">
    <property type="protein sequence ID" value="PNF31886.1"/>
    <property type="molecule type" value="Genomic_DNA"/>
</dbReference>
<evidence type="ECO:0000313" key="5">
    <source>
        <dbReference type="EMBL" id="PNF31886.1"/>
    </source>
</evidence>
<reference evidence="5 6" key="1">
    <citation type="submission" date="2017-12" db="EMBL/GenBank/DDBJ databases">
        <title>Hemimetabolous genomes reveal molecular basis of termite eusociality.</title>
        <authorList>
            <person name="Harrison M.C."/>
            <person name="Jongepier E."/>
            <person name="Robertson H.M."/>
            <person name="Arning N."/>
            <person name="Bitard-Feildel T."/>
            <person name="Chao H."/>
            <person name="Childers C.P."/>
            <person name="Dinh H."/>
            <person name="Doddapaneni H."/>
            <person name="Dugan S."/>
            <person name="Gowin J."/>
            <person name="Greiner C."/>
            <person name="Han Y."/>
            <person name="Hu H."/>
            <person name="Hughes D.S.T."/>
            <person name="Huylmans A.-K."/>
            <person name="Kemena C."/>
            <person name="Kremer L.P.M."/>
            <person name="Lee S.L."/>
            <person name="Lopez-Ezquerra A."/>
            <person name="Mallet L."/>
            <person name="Monroy-Kuhn J.M."/>
            <person name="Moser A."/>
            <person name="Murali S.C."/>
            <person name="Muzny D.M."/>
            <person name="Otani S."/>
            <person name="Piulachs M.-D."/>
            <person name="Poelchau M."/>
            <person name="Qu J."/>
            <person name="Schaub F."/>
            <person name="Wada-Katsumata A."/>
            <person name="Worley K.C."/>
            <person name="Xie Q."/>
            <person name="Ylla G."/>
            <person name="Poulsen M."/>
            <person name="Gibbs R.A."/>
            <person name="Schal C."/>
            <person name="Richards S."/>
            <person name="Belles X."/>
            <person name="Korb J."/>
            <person name="Bornberg-Bauer E."/>
        </authorList>
    </citation>
    <scope>NUCLEOTIDE SEQUENCE [LARGE SCALE GENOMIC DNA]</scope>
    <source>
        <tissue evidence="5">Whole body</tissue>
    </source>
</reference>
<evidence type="ECO:0000256" key="1">
    <source>
        <dbReference type="ARBA" id="ARBA00022729"/>
    </source>
</evidence>
<dbReference type="InterPro" id="IPR038606">
    <property type="entry name" value="To_sf"/>
</dbReference>
<dbReference type="InterPro" id="IPR010562">
    <property type="entry name" value="Haemolymph_juvenile_hormone-bd"/>
</dbReference>
<comment type="caution">
    <text evidence="5">The sequence shown here is derived from an EMBL/GenBank/DDBJ whole genome shotgun (WGS) entry which is preliminary data.</text>
</comment>
<feature type="chain" id="PRO_5014354897" description="Protein takeout" evidence="4">
    <location>
        <begin position="20"/>
        <end position="272"/>
    </location>
</feature>
<dbReference type="Pfam" id="PF06585">
    <property type="entry name" value="JHBP"/>
    <property type="match status" value="2"/>
</dbReference>
<keyword evidence="6" id="KW-1185">Reference proteome</keyword>
<dbReference type="AlphaFoldDB" id="A0A2J7QTH7"/>
<evidence type="ECO:0008006" key="7">
    <source>
        <dbReference type="Google" id="ProtNLM"/>
    </source>
</evidence>
<comment type="similarity">
    <text evidence="3">Belongs to the TO family.</text>
</comment>
<evidence type="ECO:0000256" key="4">
    <source>
        <dbReference type="SAM" id="SignalP"/>
    </source>
</evidence>
<dbReference type="STRING" id="105785.A0A2J7QTH7"/>
<feature type="signal peptide" evidence="4">
    <location>
        <begin position="1"/>
        <end position="19"/>
    </location>
</feature>
<dbReference type="Gene3D" id="3.15.10.30">
    <property type="entry name" value="Haemolymph juvenile hormone binding protein"/>
    <property type="match status" value="1"/>
</dbReference>
<protein>
    <recommendedName>
        <fullName evidence="7">Protein takeout</fullName>
    </recommendedName>
</protein>
<evidence type="ECO:0000313" key="6">
    <source>
        <dbReference type="Proteomes" id="UP000235965"/>
    </source>
</evidence>
<evidence type="ECO:0000256" key="2">
    <source>
        <dbReference type="ARBA" id="ARBA00023108"/>
    </source>
</evidence>
<accession>A0A2J7QTH7</accession>
<keyword evidence="2" id="KW-0090">Biological rhythms</keyword>
<dbReference type="InParanoid" id="A0A2J7QTH7"/>
<dbReference type="GO" id="GO:0007623">
    <property type="term" value="P:circadian rhythm"/>
    <property type="evidence" value="ECO:0007669"/>
    <property type="project" value="UniProtKB-ARBA"/>
</dbReference>
<dbReference type="GO" id="GO:0005615">
    <property type="term" value="C:extracellular space"/>
    <property type="evidence" value="ECO:0007669"/>
    <property type="project" value="TreeGrafter"/>
</dbReference>
<name>A0A2J7QTH7_9NEOP</name>
<gene>
    <name evidence="5" type="ORF">B7P43_G07896</name>
</gene>
<dbReference type="FunFam" id="3.15.10.30:FF:000001">
    <property type="entry name" value="Takeout-like protein 1"/>
    <property type="match status" value="1"/>
</dbReference>
<dbReference type="SMART" id="SM00700">
    <property type="entry name" value="JHBP"/>
    <property type="match status" value="1"/>
</dbReference>
<dbReference type="PANTHER" id="PTHR11008:SF32">
    <property type="entry name" value="CIRCADIAN CLOCK-CONTROLLED PROTEIN DAYWAKE-RELATED"/>
    <property type="match status" value="1"/>
</dbReference>
<organism evidence="5 6">
    <name type="scientific">Cryptotermes secundus</name>
    <dbReference type="NCBI Taxonomy" id="105785"/>
    <lineage>
        <taxon>Eukaryota</taxon>
        <taxon>Metazoa</taxon>
        <taxon>Ecdysozoa</taxon>
        <taxon>Arthropoda</taxon>
        <taxon>Hexapoda</taxon>
        <taxon>Insecta</taxon>
        <taxon>Pterygota</taxon>
        <taxon>Neoptera</taxon>
        <taxon>Polyneoptera</taxon>
        <taxon>Dictyoptera</taxon>
        <taxon>Blattodea</taxon>
        <taxon>Blattoidea</taxon>
        <taxon>Termitoidae</taxon>
        <taxon>Kalotermitidae</taxon>
        <taxon>Cryptotermitinae</taxon>
        <taxon>Cryptotermes</taxon>
    </lineage>
</organism>
<dbReference type="PANTHER" id="PTHR11008">
    <property type="entry name" value="PROTEIN TAKEOUT-LIKE PROTEIN"/>
    <property type="match status" value="1"/>
</dbReference>
<evidence type="ECO:0000256" key="3">
    <source>
        <dbReference type="ARBA" id="ARBA00060902"/>
    </source>
</evidence>
<sequence>MEKTLALLVTCCLLLSATALKLPDFVKKCSLKDPEFNACALKNAREALPHIVNGLKKFQIPVLDPLIVEEIRAVDGQIDMAGLNVRVEGIRNAILESIRSHPAREFCEAGWHRHTDRSNTLSVHSFDFDQKKIAAEVVVPEAHFSGRYEVKGKLLTLPLSGNGPFNSTFYHLYVKYVTTFDLTKHDDGHVYLEPKEYKVHFQPKNVKAHLGNLFNGNTVLGDIMNQFINENWREVLQELGQPTYDALGLVVHKILNNTMRVVPYKDLFDDTD</sequence>
<keyword evidence="1 4" id="KW-0732">Signal</keyword>
<dbReference type="OrthoDB" id="7057518at2759"/>